<dbReference type="PANTHER" id="PTHR40448">
    <property type="entry name" value="TWO-COMPONENT SENSOR HISTIDINE KINASE"/>
    <property type="match status" value="1"/>
</dbReference>
<feature type="transmembrane region" description="Helical" evidence="1">
    <location>
        <begin position="6"/>
        <end position="24"/>
    </location>
</feature>
<accession>A0A7X3MJ88</accession>
<dbReference type="Proteomes" id="UP000460412">
    <property type="component" value="Unassembled WGS sequence"/>
</dbReference>
<comment type="caution">
    <text evidence="3">The sequence shown here is derived from an EMBL/GenBank/DDBJ whole genome shotgun (WGS) entry which is preliminary data.</text>
</comment>
<dbReference type="InterPro" id="IPR036890">
    <property type="entry name" value="HATPase_C_sf"/>
</dbReference>
<dbReference type="AlphaFoldDB" id="A0A7X3MJ88"/>
<dbReference type="PANTHER" id="PTHR40448:SF1">
    <property type="entry name" value="TWO-COMPONENT SENSOR HISTIDINE KINASE"/>
    <property type="match status" value="1"/>
</dbReference>
<keyword evidence="1" id="KW-0812">Transmembrane</keyword>
<protein>
    <submittedName>
        <fullName evidence="3">GHKL domain-containing protein</fullName>
    </submittedName>
</protein>
<feature type="transmembrane region" description="Helical" evidence="1">
    <location>
        <begin position="195"/>
        <end position="218"/>
    </location>
</feature>
<dbReference type="CDD" id="cd16935">
    <property type="entry name" value="HATPase_AgrC-ComD-like"/>
    <property type="match status" value="1"/>
</dbReference>
<organism evidence="3 4">
    <name type="scientific">Sporofaciens musculi</name>
    <dbReference type="NCBI Taxonomy" id="2681861"/>
    <lineage>
        <taxon>Bacteria</taxon>
        <taxon>Bacillati</taxon>
        <taxon>Bacillota</taxon>
        <taxon>Clostridia</taxon>
        <taxon>Lachnospirales</taxon>
        <taxon>Lachnospiraceae</taxon>
        <taxon>Sporofaciens</taxon>
    </lineage>
</organism>
<dbReference type="Pfam" id="PF14501">
    <property type="entry name" value="HATPase_c_5"/>
    <property type="match status" value="1"/>
</dbReference>
<evidence type="ECO:0000313" key="3">
    <source>
        <dbReference type="EMBL" id="MXP77421.1"/>
    </source>
</evidence>
<keyword evidence="4" id="KW-1185">Reference proteome</keyword>
<feature type="transmembrane region" description="Helical" evidence="1">
    <location>
        <begin position="36"/>
        <end position="54"/>
    </location>
</feature>
<feature type="transmembrane region" description="Helical" evidence="1">
    <location>
        <begin position="60"/>
        <end position="76"/>
    </location>
</feature>
<keyword evidence="1" id="KW-1133">Transmembrane helix</keyword>
<feature type="domain" description="Sensor histidine kinase NatK-like C-terminal" evidence="2">
    <location>
        <begin position="326"/>
        <end position="427"/>
    </location>
</feature>
<reference evidence="3 4" key="1">
    <citation type="submission" date="2019-12" db="EMBL/GenBank/DDBJ databases">
        <title>Sporaefaciens musculi gen. nov., sp. nov., a novel bacterium isolated from the caecum of an obese mouse.</title>
        <authorList>
            <person name="Rasmussen T.S."/>
            <person name="Streidl T."/>
            <person name="Hitch T.C.A."/>
            <person name="Wortmann E."/>
            <person name="Deptula P."/>
            <person name="Hansen M."/>
            <person name="Nielsen D.S."/>
            <person name="Clavel T."/>
            <person name="Vogensen F.K."/>
        </authorList>
    </citation>
    <scope>NUCLEOTIDE SEQUENCE [LARGE SCALE GENOMIC DNA]</scope>
    <source>
        <strain evidence="3 4">WCA-9-b2</strain>
    </source>
</reference>
<gene>
    <name evidence="3" type="ORF">GN277_19195</name>
</gene>
<keyword evidence="1" id="KW-0472">Membrane</keyword>
<dbReference type="GO" id="GO:0042802">
    <property type="term" value="F:identical protein binding"/>
    <property type="evidence" value="ECO:0007669"/>
    <property type="project" value="TreeGrafter"/>
</dbReference>
<evidence type="ECO:0000313" key="4">
    <source>
        <dbReference type="Proteomes" id="UP000460412"/>
    </source>
</evidence>
<dbReference type="SUPFAM" id="SSF55874">
    <property type="entry name" value="ATPase domain of HSP90 chaperone/DNA topoisomerase II/histidine kinase"/>
    <property type="match status" value="1"/>
</dbReference>
<name>A0A7X3MJ88_9FIRM</name>
<dbReference type="Gene3D" id="3.30.565.10">
    <property type="entry name" value="Histidine kinase-like ATPase, C-terminal domain"/>
    <property type="match status" value="1"/>
</dbReference>
<dbReference type="RefSeq" id="WP_159752742.1">
    <property type="nucleotide sequence ID" value="NZ_CASSPE010000007.1"/>
</dbReference>
<evidence type="ECO:0000256" key="1">
    <source>
        <dbReference type="SAM" id="Phobius"/>
    </source>
</evidence>
<dbReference type="InterPro" id="IPR032834">
    <property type="entry name" value="NatK-like_C"/>
</dbReference>
<proteinExistence type="predicted"/>
<feature type="transmembrane region" description="Helical" evidence="1">
    <location>
        <begin position="169"/>
        <end position="189"/>
    </location>
</feature>
<dbReference type="EMBL" id="WUQX01000001">
    <property type="protein sequence ID" value="MXP77421.1"/>
    <property type="molecule type" value="Genomic_DNA"/>
</dbReference>
<feature type="transmembrane region" description="Helical" evidence="1">
    <location>
        <begin position="127"/>
        <end position="148"/>
    </location>
</feature>
<sequence length="430" mass="49537">MIRLLDLISFLLLWGNALVIFRMLRTFLPMRKPFVLEIGAFLICPMLFNVVVYSNDLAGLLWPLVGFILYIALFYKGGWMEKLTAVMVFYPAVIAVNYLMEDTGSRLFFRLTDAPGYTYDGWTRETWLVSTFVHTCFLLLRMLFWLAASIVLRKYLLQIMKKLTPRMWMLVDILLLAPVVSIFTIIYFMPEEMAIVYPICGAAIFSSFGGIYLAAYISNSLKTEYGARELEMKLAYLHDKVSEEERVRSIYHDMKNHLLVLEAQEGHSKEVGASIEKLREEIEDYEAYYHTGNDFLDIIIRDKMKKAREKQIDFQAVIRFEASDFLEPLDISAIFGNALDNAIEASEKLSESMRLITAKASRIHDMLVVAVENNMMMELPRERKTSKEDAFLHGFGLSNIEKAVEKYDGQCTVKARDGKFVLKVMIPIPE</sequence>
<evidence type="ECO:0000259" key="2">
    <source>
        <dbReference type="Pfam" id="PF14501"/>
    </source>
</evidence>